<dbReference type="PANTHER" id="PTHR12086">
    <property type="entry name" value="EF-HAND DOMAIN C-TERMINAL CONTAINING PROTEIN"/>
    <property type="match status" value="1"/>
</dbReference>
<dbReference type="EMBL" id="JARO02008402">
    <property type="protein sequence ID" value="KPP62766.1"/>
    <property type="molecule type" value="Genomic_DNA"/>
</dbReference>
<comment type="function">
    <text evidence="6">Microtubule inner protein (MIP) part of the dynein-decorated doublet microtubules (DMTs) in cilia axoneme, which is required for motile cilia beating.</text>
</comment>
<protein>
    <recommendedName>
        <fullName evidence="7">EF-hand domain-containing family member C2</fullName>
    </recommendedName>
</protein>
<evidence type="ECO:0000256" key="6">
    <source>
        <dbReference type="ARBA" id="ARBA00035003"/>
    </source>
</evidence>
<keyword evidence="4" id="KW-0206">Cytoskeleton</keyword>
<evidence type="ECO:0000313" key="9">
    <source>
        <dbReference type="EMBL" id="KPP62766.1"/>
    </source>
</evidence>
<keyword evidence="3" id="KW-0677">Repeat</keyword>
<evidence type="ECO:0000256" key="5">
    <source>
        <dbReference type="ARBA" id="ARBA00023273"/>
    </source>
</evidence>
<proteinExistence type="predicted"/>
<dbReference type="Pfam" id="PF06565">
    <property type="entry name" value="DM10_dom"/>
    <property type="match status" value="3"/>
</dbReference>
<dbReference type="AlphaFoldDB" id="A0A0P7U5U4"/>
<dbReference type="SMART" id="SM00676">
    <property type="entry name" value="DM10"/>
    <property type="match status" value="3"/>
</dbReference>
<dbReference type="InterPro" id="IPR011992">
    <property type="entry name" value="EF-hand-dom_pair"/>
</dbReference>
<sequence length="736" mass="85083">LGREKFHKAHHFDYSGGVPMVAPQKAHTQPWYPVFPQAKDSHYPPWLAFDKQVLCFDAHFQETVTEKREETYRIRKCKIYFYLEDDTIQVVEPEYKNSGIPQGTLIHRHRIPLPSPDDDQFYTVYHFNLNQDVVLYSRTFRIADCDPFTRTFLQKLGVRLNPPDSVPEDPYSKLRKQMEDSMKPLRPYERWDTLKQFLEHDRNVLRFFCLWDDSENMSGDPRELVLHYFLADDTIEIREVVHPNSGRDAVPKFLHRSKLPKHAPAVRYQPGEATDRTVLNVFGPVGRGGRYILDCQKTGAVQQDFYKDSDLMLGAVINVWGRKVLLCDCDDFTKRFYRTKYGVEDFTPVPRRPPPAPEPPRPVPPYNGFGSEEDSLCSCEGLLPKPPRRDFGKFMAKDRQGLLSHVLRFVGRMVSDDPVNKERRFIISFYLSDDTISVFEPAQRNLGVLGGKFLERCRVRKPGQDVFKSEPSQYFQAWDLYVGARVFLHQHEFELLHADEYTLSYMERHAEEADIAAVLSKLKSMSEDGRKEMKRFFSTCDPGNMGVLPLESLRTLLDGINYRLSGHEILTLGRNYAVRDPPEDDLASLLAAAQDHLSRKHFENFPEMSGAFAHEDRDRSGRLNSKVVRTVCKAFKLPLPDELLLTILNRFKTETDEMDYHAFLSGINWRENPAPLVPPDNTVQEIQQLREKIIDHKVLRIPEELKPLQHSKTTSHQCKVLALEGNPKVGSMGRNG</sequence>
<dbReference type="GO" id="GO:0010975">
    <property type="term" value="P:regulation of neuron projection development"/>
    <property type="evidence" value="ECO:0007669"/>
    <property type="project" value="TreeGrafter"/>
</dbReference>
<gene>
    <name evidence="9" type="ORF">Z043_119028</name>
</gene>
<reference evidence="9 10" key="1">
    <citation type="submission" date="2015-08" db="EMBL/GenBank/DDBJ databases">
        <title>The genome of the Asian arowana (Scleropages formosus).</title>
        <authorList>
            <person name="Tan M.H."/>
            <person name="Gan H.M."/>
            <person name="Croft L.J."/>
            <person name="Austin C.M."/>
        </authorList>
    </citation>
    <scope>NUCLEOTIDE SEQUENCE [LARGE SCALE GENOMIC DNA]</scope>
    <source>
        <strain evidence="9">Aro1</strain>
    </source>
</reference>
<dbReference type="FunFam" id="2.30.29.170:FF:000003">
    <property type="entry name" value="EF-hand domain (C-terminal) containing 1"/>
    <property type="match status" value="1"/>
</dbReference>
<dbReference type="PROSITE" id="PS51336">
    <property type="entry name" value="DM10"/>
    <property type="match status" value="3"/>
</dbReference>
<dbReference type="Gene3D" id="2.30.29.170">
    <property type="match status" value="3"/>
</dbReference>
<dbReference type="GO" id="GO:0005874">
    <property type="term" value="C:microtubule"/>
    <property type="evidence" value="ECO:0007669"/>
    <property type="project" value="TreeGrafter"/>
</dbReference>
<keyword evidence="5" id="KW-0966">Cell projection</keyword>
<name>A0A0P7U5U4_SCLFO</name>
<dbReference type="FunFam" id="2.30.29.170:FF:000002">
    <property type="entry name" value="EF-hand domain (C-terminal) containing 1"/>
    <property type="match status" value="1"/>
</dbReference>
<comment type="caution">
    <text evidence="9">The sequence shown here is derived from an EMBL/GenBank/DDBJ whole genome shotgun (WGS) entry which is preliminary data.</text>
</comment>
<evidence type="ECO:0000256" key="1">
    <source>
        <dbReference type="ARBA" id="ARBA00004430"/>
    </source>
</evidence>
<keyword evidence="2" id="KW-0963">Cytoplasm</keyword>
<dbReference type="InterPro" id="IPR040193">
    <property type="entry name" value="EFHC1/EFHC2/EFHB"/>
</dbReference>
<evidence type="ECO:0000259" key="8">
    <source>
        <dbReference type="PROSITE" id="PS51336"/>
    </source>
</evidence>
<dbReference type="InterPro" id="IPR006602">
    <property type="entry name" value="DM10_dom"/>
</dbReference>
<feature type="non-terminal residue" evidence="9">
    <location>
        <position position="736"/>
    </location>
</feature>
<feature type="domain" description="DM10" evidence="8">
    <location>
        <begin position="403"/>
        <end position="510"/>
    </location>
</feature>
<organism evidence="9 10">
    <name type="scientific">Scleropages formosus</name>
    <name type="common">Asian bonytongue</name>
    <name type="synonym">Osteoglossum formosum</name>
    <dbReference type="NCBI Taxonomy" id="113540"/>
    <lineage>
        <taxon>Eukaryota</taxon>
        <taxon>Metazoa</taxon>
        <taxon>Chordata</taxon>
        <taxon>Craniata</taxon>
        <taxon>Vertebrata</taxon>
        <taxon>Euteleostomi</taxon>
        <taxon>Actinopterygii</taxon>
        <taxon>Neopterygii</taxon>
        <taxon>Teleostei</taxon>
        <taxon>Osteoglossocephala</taxon>
        <taxon>Osteoglossomorpha</taxon>
        <taxon>Osteoglossiformes</taxon>
        <taxon>Osteoglossidae</taxon>
        <taxon>Scleropages</taxon>
    </lineage>
</organism>
<evidence type="ECO:0000256" key="7">
    <source>
        <dbReference type="ARBA" id="ARBA00039880"/>
    </source>
</evidence>
<comment type="subcellular location">
    <subcellularLocation>
        <location evidence="1">Cytoplasm</location>
        <location evidence="1">Cytoskeleton</location>
        <location evidence="1">Cilium axoneme</location>
    </subcellularLocation>
</comment>
<feature type="domain" description="DM10" evidence="8">
    <location>
        <begin position="50"/>
        <end position="157"/>
    </location>
</feature>
<dbReference type="PANTHER" id="PTHR12086:SF11">
    <property type="entry name" value="EF-HAND DOMAIN-CONTAINING FAMILY MEMBER C2"/>
    <property type="match status" value="1"/>
</dbReference>
<evidence type="ECO:0000313" key="10">
    <source>
        <dbReference type="Proteomes" id="UP000034805"/>
    </source>
</evidence>
<evidence type="ECO:0000256" key="3">
    <source>
        <dbReference type="ARBA" id="ARBA00022737"/>
    </source>
</evidence>
<dbReference type="SUPFAM" id="SSF47473">
    <property type="entry name" value="EF-hand"/>
    <property type="match status" value="1"/>
</dbReference>
<dbReference type="Proteomes" id="UP000034805">
    <property type="component" value="Unassembled WGS sequence"/>
</dbReference>
<dbReference type="STRING" id="113540.ENSSFOP00015012190"/>
<feature type="non-terminal residue" evidence="9">
    <location>
        <position position="1"/>
    </location>
</feature>
<feature type="domain" description="DM10" evidence="8">
    <location>
        <begin position="201"/>
        <end position="341"/>
    </location>
</feature>
<dbReference type="FunFam" id="2.30.29.170:FF:000001">
    <property type="entry name" value="EF-hand domain containing 1"/>
    <property type="match status" value="1"/>
</dbReference>
<evidence type="ECO:0000256" key="4">
    <source>
        <dbReference type="ARBA" id="ARBA00023212"/>
    </source>
</evidence>
<accession>A0A0P7U5U4</accession>
<dbReference type="Gene3D" id="1.10.238.10">
    <property type="entry name" value="EF-hand"/>
    <property type="match status" value="1"/>
</dbReference>
<evidence type="ECO:0000256" key="2">
    <source>
        <dbReference type="ARBA" id="ARBA00022490"/>
    </source>
</evidence>
<dbReference type="GO" id="GO:0005930">
    <property type="term" value="C:axoneme"/>
    <property type="evidence" value="ECO:0007669"/>
    <property type="project" value="UniProtKB-SubCell"/>
</dbReference>